<evidence type="ECO:0000313" key="3">
    <source>
        <dbReference type="EMBL" id="TBW33067.1"/>
    </source>
</evidence>
<feature type="signal peptide" evidence="2">
    <location>
        <begin position="1"/>
        <end position="19"/>
    </location>
</feature>
<feature type="region of interest" description="Disordered" evidence="1">
    <location>
        <begin position="118"/>
        <end position="141"/>
    </location>
</feature>
<keyword evidence="4" id="KW-1185">Reference proteome</keyword>
<keyword evidence="2" id="KW-0732">Signal</keyword>
<accession>A0A4Q9VE84</accession>
<feature type="compositionally biased region" description="Basic and acidic residues" evidence="1">
    <location>
        <begin position="119"/>
        <end position="132"/>
    </location>
</feature>
<proteinExistence type="predicted"/>
<dbReference type="PROSITE" id="PS51257">
    <property type="entry name" value="PROKAR_LIPOPROTEIN"/>
    <property type="match status" value="1"/>
</dbReference>
<dbReference type="AlphaFoldDB" id="A0A4Q9VE84"/>
<evidence type="ECO:0000256" key="2">
    <source>
        <dbReference type="SAM" id="SignalP"/>
    </source>
</evidence>
<reference evidence="3 4" key="1">
    <citation type="submission" date="2019-02" db="EMBL/GenBank/DDBJ databases">
        <title>Siculibacillus lacustris gen. nov., sp. nov., a new rosette-forming bacterium isolated from a freshwater crater lake (Lake St. Ana, Romania).</title>
        <authorList>
            <person name="Felfoldi T."/>
            <person name="Marton Z."/>
            <person name="Szabo A."/>
            <person name="Mentes A."/>
            <person name="Boka K."/>
            <person name="Marialigeti K."/>
            <person name="Mathe I."/>
            <person name="Koncz M."/>
            <person name="Schumann P."/>
            <person name="Toth E."/>
        </authorList>
    </citation>
    <scope>NUCLEOTIDE SEQUENCE [LARGE SCALE GENOMIC DNA]</scope>
    <source>
        <strain evidence="3 4">SA-279</strain>
    </source>
</reference>
<dbReference type="RefSeq" id="WP_131311565.1">
    <property type="nucleotide sequence ID" value="NZ_SJFN01000047.1"/>
</dbReference>
<organism evidence="3 4">
    <name type="scientific">Siculibacillus lacustris</name>
    <dbReference type="NCBI Taxonomy" id="1549641"/>
    <lineage>
        <taxon>Bacteria</taxon>
        <taxon>Pseudomonadati</taxon>
        <taxon>Pseudomonadota</taxon>
        <taxon>Alphaproteobacteria</taxon>
        <taxon>Hyphomicrobiales</taxon>
        <taxon>Ancalomicrobiaceae</taxon>
        <taxon>Siculibacillus</taxon>
    </lineage>
</organism>
<evidence type="ECO:0000256" key="1">
    <source>
        <dbReference type="SAM" id="MobiDB-lite"/>
    </source>
</evidence>
<dbReference type="EMBL" id="SJFN01000047">
    <property type="protein sequence ID" value="TBW33067.1"/>
    <property type="molecule type" value="Genomic_DNA"/>
</dbReference>
<dbReference type="Proteomes" id="UP000292781">
    <property type="component" value="Unassembled WGS sequence"/>
</dbReference>
<feature type="chain" id="PRO_5020851709" description="DUF3035 domain-containing protein" evidence="2">
    <location>
        <begin position="20"/>
        <end position="141"/>
    </location>
</feature>
<name>A0A4Q9VE84_9HYPH</name>
<evidence type="ECO:0000313" key="4">
    <source>
        <dbReference type="Proteomes" id="UP000292781"/>
    </source>
</evidence>
<protein>
    <recommendedName>
        <fullName evidence="5">DUF3035 domain-containing protein</fullName>
    </recommendedName>
</protein>
<evidence type="ECO:0008006" key="5">
    <source>
        <dbReference type="Google" id="ProtNLM"/>
    </source>
</evidence>
<gene>
    <name evidence="3" type="ORF">EYW49_20855</name>
</gene>
<comment type="caution">
    <text evidence="3">The sequence shown here is derived from an EMBL/GenBank/DDBJ whole genome shotgun (WGS) entry which is preliminary data.</text>
</comment>
<sequence length="141" mass="14144">MRVLVSVAVTAALAACSSADLGYGSNDAGYGRAPAPVPVAALPAVPQPNGLGATVVAAPVTGADGYPNINVDTARPSSLPTRTAAERDRLEAEMLALGARQQAGVDASKPASVIQELQELGRRSKAETERAIESGAAPATP</sequence>